<feature type="domain" description="BTB" evidence="1">
    <location>
        <begin position="20"/>
        <end position="82"/>
    </location>
</feature>
<sequence length="82" mass="9377">MFLSTLSQDLSKILENKLCYDFIITAGEGVDIKTFKVHSAILCARCPYFQVALSNSWIKKENDKFTFTKPNISPKIFDVILK</sequence>
<dbReference type="Gene3D" id="3.30.710.10">
    <property type="entry name" value="Potassium Channel Kv1.1, Chain A"/>
    <property type="match status" value="1"/>
</dbReference>
<reference evidence="2 3" key="1">
    <citation type="submission" date="2018-06" db="EMBL/GenBank/DDBJ databases">
        <title>Comparative genomics reveals the genomic features of Rhizophagus irregularis, R. cerebriforme, R. diaphanum and Gigaspora rosea, and their symbiotic lifestyle signature.</title>
        <authorList>
            <person name="Morin E."/>
            <person name="San Clemente H."/>
            <person name="Chen E.C.H."/>
            <person name="De La Providencia I."/>
            <person name="Hainaut M."/>
            <person name="Kuo A."/>
            <person name="Kohler A."/>
            <person name="Murat C."/>
            <person name="Tang N."/>
            <person name="Roy S."/>
            <person name="Loubradou J."/>
            <person name="Henrissat B."/>
            <person name="Grigoriev I.V."/>
            <person name="Corradi N."/>
            <person name="Roux C."/>
            <person name="Martin F.M."/>
        </authorList>
    </citation>
    <scope>NUCLEOTIDE SEQUENCE [LARGE SCALE GENOMIC DNA]</scope>
    <source>
        <strain evidence="2 3">DAOM 227022</strain>
    </source>
</reference>
<name>A0A397T967_9GLOM</name>
<dbReference type="InterPro" id="IPR000210">
    <property type="entry name" value="BTB/POZ_dom"/>
</dbReference>
<organism evidence="2 3">
    <name type="scientific">Glomus cerebriforme</name>
    <dbReference type="NCBI Taxonomy" id="658196"/>
    <lineage>
        <taxon>Eukaryota</taxon>
        <taxon>Fungi</taxon>
        <taxon>Fungi incertae sedis</taxon>
        <taxon>Mucoromycota</taxon>
        <taxon>Glomeromycotina</taxon>
        <taxon>Glomeromycetes</taxon>
        <taxon>Glomerales</taxon>
        <taxon>Glomeraceae</taxon>
        <taxon>Glomus</taxon>
    </lineage>
</organism>
<dbReference type="SUPFAM" id="SSF54695">
    <property type="entry name" value="POZ domain"/>
    <property type="match status" value="1"/>
</dbReference>
<accession>A0A397T967</accession>
<dbReference type="InterPro" id="IPR011333">
    <property type="entry name" value="SKP1/BTB/POZ_sf"/>
</dbReference>
<evidence type="ECO:0000313" key="2">
    <source>
        <dbReference type="EMBL" id="RIA93436.1"/>
    </source>
</evidence>
<gene>
    <name evidence="2" type="ORF">C1645_762492</name>
</gene>
<evidence type="ECO:0000313" key="3">
    <source>
        <dbReference type="Proteomes" id="UP000265703"/>
    </source>
</evidence>
<dbReference type="AlphaFoldDB" id="A0A397T967"/>
<comment type="caution">
    <text evidence="2">The sequence shown here is derived from an EMBL/GenBank/DDBJ whole genome shotgun (WGS) entry which is preliminary data.</text>
</comment>
<dbReference type="PROSITE" id="PS50097">
    <property type="entry name" value="BTB"/>
    <property type="match status" value="1"/>
</dbReference>
<dbReference type="EMBL" id="QKYT01000104">
    <property type="protein sequence ID" value="RIA93436.1"/>
    <property type="molecule type" value="Genomic_DNA"/>
</dbReference>
<keyword evidence="3" id="KW-1185">Reference proteome</keyword>
<dbReference type="Proteomes" id="UP000265703">
    <property type="component" value="Unassembled WGS sequence"/>
</dbReference>
<evidence type="ECO:0000259" key="1">
    <source>
        <dbReference type="PROSITE" id="PS50097"/>
    </source>
</evidence>
<protein>
    <recommendedName>
        <fullName evidence="1">BTB domain-containing protein</fullName>
    </recommendedName>
</protein>
<dbReference type="OrthoDB" id="408604at2759"/>
<dbReference type="Pfam" id="PF00651">
    <property type="entry name" value="BTB"/>
    <property type="match status" value="1"/>
</dbReference>
<proteinExistence type="predicted"/>